<organism evidence="1 2">
    <name type="scientific">Lactuca saligna</name>
    <name type="common">Willowleaf lettuce</name>
    <dbReference type="NCBI Taxonomy" id="75948"/>
    <lineage>
        <taxon>Eukaryota</taxon>
        <taxon>Viridiplantae</taxon>
        <taxon>Streptophyta</taxon>
        <taxon>Embryophyta</taxon>
        <taxon>Tracheophyta</taxon>
        <taxon>Spermatophyta</taxon>
        <taxon>Magnoliopsida</taxon>
        <taxon>eudicotyledons</taxon>
        <taxon>Gunneridae</taxon>
        <taxon>Pentapetalae</taxon>
        <taxon>asterids</taxon>
        <taxon>campanulids</taxon>
        <taxon>Asterales</taxon>
        <taxon>Asteraceae</taxon>
        <taxon>Cichorioideae</taxon>
        <taxon>Cichorieae</taxon>
        <taxon>Lactucinae</taxon>
        <taxon>Lactuca</taxon>
    </lineage>
</organism>
<dbReference type="Proteomes" id="UP001177003">
    <property type="component" value="Chromosome 0"/>
</dbReference>
<sequence>MVTSAQNVSESFVHLAIQNIMYPLYVTYFPTNSKLQNEFKNALSLCTVHRRLQAASMAASSETTSHAYKTASTILLNIKPNQNLALDLDSSHYSEVLKSLIECLCYSLLAQALTMSESVPLIHPSSVYSSANYMQNKG</sequence>
<keyword evidence="2" id="KW-1185">Reference proteome</keyword>
<protein>
    <submittedName>
        <fullName evidence="1">Uncharacterized protein</fullName>
    </submittedName>
</protein>
<reference evidence="1" key="1">
    <citation type="submission" date="2023-04" db="EMBL/GenBank/DDBJ databases">
        <authorList>
            <person name="Vijverberg K."/>
            <person name="Xiong W."/>
            <person name="Schranz E."/>
        </authorList>
    </citation>
    <scope>NUCLEOTIDE SEQUENCE</scope>
</reference>
<name>A0AA35UW85_LACSI</name>
<evidence type="ECO:0000313" key="2">
    <source>
        <dbReference type="Proteomes" id="UP001177003"/>
    </source>
</evidence>
<accession>A0AA35UW85</accession>
<dbReference type="EMBL" id="OX465086">
    <property type="protein sequence ID" value="CAI9261906.1"/>
    <property type="molecule type" value="Genomic_DNA"/>
</dbReference>
<evidence type="ECO:0000313" key="1">
    <source>
        <dbReference type="EMBL" id="CAI9261906.1"/>
    </source>
</evidence>
<dbReference type="AlphaFoldDB" id="A0AA35UW85"/>
<proteinExistence type="predicted"/>
<gene>
    <name evidence="1" type="ORF">LSALG_LOCUS2677</name>
</gene>